<keyword evidence="5" id="KW-0677">Repeat</keyword>
<dbReference type="InterPro" id="IPR002550">
    <property type="entry name" value="CNNM"/>
</dbReference>
<protein>
    <recommendedName>
        <fullName evidence="16">HlyC/CorC family transporter</fullName>
    </recommendedName>
</protein>
<dbReference type="RefSeq" id="WP_012616210.1">
    <property type="nucleotide sequence ID" value="NC_011831.1"/>
</dbReference>
<feature type="transmembrane region" description="Helical" evidence="11">
    <location>
        <begin position="141"/>
        <end position="162"/>
    </location>
</feature>
<dbReference type="FunFam" id="3.30.465.10:FF:000023">
    <property type="entry name" value="Magnesium and cobalt transporter"/>
    <property type="match status" value="1"/>
</dbReference>
<dbReference type="KEGG" id="cag:Cagg_0926"/>
<keyword evidence="4 10" id="KW-0812">Transmembrane</keyword>
<comment type="subcellular location">
    <subcellularLocation>
        <location evidence="1">Cell membrane</location>
        <topology evidence="1">Multi-pass membrane protein</topology>
    </subcellularLocation>
</comment>
<evidence type="ECO:0000256" key="5">
    <source>
        <dbReference type="ARBA" id="ARBA00022737"/>
    </source>
</evidence>
<evidence type="ECO:0000256" key="10">
    <source>
        <dbReference type="PROSITE-ProRule" id="PRU01193"/>
    </source>
</evidence>
<evidence type="ECO:0000256" key="6">
    <source>
        <dbReference type="ARBA" id="ARBA00022989"/>
    </source>
</evidence>
<evidence type="ECO:0000313" key="14">
    <source>
        <dbReference type="EMBL" id="ACL23844.1"/>
    </source>
</evidence>
<dbReference type="InterPro" id="IPR044751">
    <property type="entry name" value="Ion_transp-like_CBS"/>
</dbReference>
<dbReference type="OrthoDB" id="9798188at2"/>
<comment type="similarity">
    <text evidence="2">Belongs to the UPF0053 family.</text>
</comment>
<dbReference type="HOGENOM" id="CLU_015237_4_0_0"/>
<feature type="transmembrane region" description="Helical" evidence="11">
    <location>
        <begin position="100"/>
        <end position="120"/>
    </location>
</feature>
<feature type="transmembrane region" description="Helical" evidence="11">
    <location>
        <begin position="56"/>
        <end position="80"/>
    </location>
</feature>
<evidence type="ECO:0000256" key="7">
    <source>
        <dbReference type="ARBA" id="ARBA00023122"/>
    </source>
</evidence>
<gene>
    <name evidence="14" type="ordered locus">Cagg_0926</name>
</gene>
<reference evidence="14" key="1">
    <citation type="submission" date="2008-12" db="EMBL/GenBank/DDBJ databases">
        <title>Complete sequence of Chloroflexus aggregans DSM 9485.</title>
        <authorList>
            <consortium name="US DOE Joint Genome Institute"/>
            <person name="Lucas S."/>
            <person name="Copeland A."/>
            <person name="Lapidus A."/>
            <person name="Glavina del Rio T."/>
            <person name="Dalin E."/>
            <person name="Tice H."/>
            <person name="Pitluck S."/>
            <person name="Foster B."/>
            <person name="Larimer F."/>
            <person name="Land M."/>
            <person name="Hauser L."/>
            <person name="Kyrpides N."/>
            <person name="Mikhailova N."/>
            <person name="Bryant D."/>
            <person name="Richardson P."/>
        </authorList>
    </citation>
    <scope>NUCLEOTIDE SEQUENCE</scope>
    <source>
        <strain evidence="14">DSM 9485</strain>
    </source>
</reference>
<dbReference type="Pfam" id="PF00571">
    <property type="entry name" value="CBS"/>
    <property type="match status" value="2"/>
</dbReference>
<dbReference type="PROSITE" id="PS51846">
    <property type="entry name" value="CNNM"/>
    <property type="match status" value="1"/>
</dbReference>
<dbReference type="InterPro" id="IPR016169">
    <property type="entry name" value="FAD-bd_PCMH_sub2"/>
</dbReference>
<dbReference type="SMART" id="SM01091">
    <property type="entry name" value="CorC_HlyC"/>
    <property type="match status" value="1"/>
</dbReference>
<keyword evidence="6 10" id="KW-1133">Transmembrane helix</keyword>
<dbReference type="GO" id="GO:0005886">
    <property type="term" value="C:plasma membrane"/>
    <property type="evidence" value="ECO:0007669"/>
    <property type="project" value="UniProtKB-SubCell"/>
</dbReference>
<dbReference type="EMBL" id="CP001337">
    <property type="protein sequence ID" value="ACL23844.1"/>
    <property type="molecule type" value="Genomic_DNA"/>
</dbReference>
<dbReference type="Pfam" id="PF01595">
    <property type="entry name" value="CNNM"/>
    <property type="match status" value="1"/>
</dbReference>
<proteinExistence type="inferred from homology"/>
<keyword evidence="8 10" id="KW-0472">Membrane</keyword>
<evidence type="ECO:0000259" key="13">
    <source>
        <dbReference type="PROSITE" id="PS51846"/>
    </source>
</evidence>
<dbReference type="SMART" id="SM00116">
    <property type="entry name" value="CBS"/>
    <property type="match status" value="2"/>
</dbReference>
<feature type="domain" description="CBS" evidence="12">
    <location>
        <begin position="281"/>
        <end position="338"/>
    </location>
</feature>
<feature type="domain" description="CNNM transmembrane" evidence="13">
    <location>
        <begin position="1"/>
        <end position="197"/>
    </location>
</feature>
<keyword evidence="7 9" id="KW-0129">CBS domain</keyword>
<keyword evidence="3" id="KW-1003">Cell membrane</keyword>
<feature type="transmembrane region" description="Helical" evidence="11">
    <location>
        <begin position="6"/>
        <end position="25"/>
    </location>
</feature>
<evidence type="ECO:0000313" key="15">
    <source>
        <dbReference type="Proteomes" id="UP000002508"/>
    </source>
</evidence>
<dbReference type="InterPro" id="IPR046342">
    <property type="entry name" value="CBS_dom_sf"/>
</dbReference>
<dbReference type="AlphaFoldDB" id="B8G6A7"/>
<dbReference type="SUPFAM" id="SSF54631">
    <property type="entry name" value="CBS-domain pair"/>
    <property type="match status" value="1"/>
</dbReference>
<dbReference type="Gene3D" id="3.10.580.10">
    <property type="entry name" value="CBS-domain"/>
    <property type="match status" value="1"/>
</dbReference>
<dbReference type="GO" id="GO:0050660">
    <property type="term" value="F:flavin adenine dinucleotide binding"/>
    <property type="evidence" value="ECO:0007669"/>
    <property type="project" value="InterPro"/>
</dbReference>
<keyword evidence="15" id="KW-1185">Reference proteome</keyword>
<organism evidence="14 15">
    <name type="scientific">Chloroflexus aggregans (strain MD-66 / DSM 9485)</name>
    <dbReference type="NCBI Taxonomy" id="326427"/>
    <lineage>
        <taxon>Bacteria</taxon>
        <taxon>Bacillati</taxon>
        <taxon>Chloroflexota</taxon>
        <taxon>Chloroflexia</taxon>
        <taxon>Chloroflexales</taxon>
        <taxon>Chloroflexineae</taxon>
        <taxon>Chloroflexaceae</taxon>
        <taxon>Chloroflexus</taxon>
    </lineage>
</organism>
<sequence length="441" mass="48800">MQELLIIVALALANGMFAATELAVVSARRGRLEQRAEEGSRGAAVALQLQEDPDRFLAAVQIGITLIGTLNGVFAGATLTGQLAPWLARNEWLRPYADQLAQFLVVLLVTYLSLVLGELVPKRIALQSAETIATLMARPMLGLARISTPFIALLSASTRLILTLIGRANVEEERVTEEDIRALVREGAETGEVEPQEQQFIDRVFRFSDRAVRHIMTPRHEVEMVEANRTLGEVIDELLASGYSRFPVYEETPDQIVGIVHVRDLLLLYRKKGEQALVREAVSPPLYVPENSRASALLTTFRRSRRHMALVVGELGGIEGVVTLEDVLEEIVGEIDDEYDDATPPPIVRREDGSYLVEGSLPVDEVRALLEVDELPDEDTFRYETLAGLVISLIGHIPTAGDVVRWSGWRFEVVDMDGLRVDKVLIARDSTTNHPSTSPSR</sequence>
<dbReference type="STRING" id="326427.Cagg_0926"/>
<evidence type="ECO:0000256" key="4">
    <source>
        <dbReference type="ARBA" id="ARBA00022692"/>
    </source>
</evidence>
<dbReference type="InterPro" id="IPR005170">
    <property type="entry name" value="Transptr-assoc_dom"/>
</dbReference>
<dbReference type="InterPro" id="IPR000644">
    <property type="entry name" value="CBS_dom"/>
</dbReference>
<dbReference type="Gene3D" id="3.30.465.10">
    <property type="match status" value="1"/>
</dbReference>
<evidence type="ECO:0000256" key="9">
    <source>
        <dbReference type="PROSITE-ProRule" id="PRU00703"/>
    </source>
</evidence>
<evidence type="ECO:0000256" key="11">
    <source>
        <dbReference type="SAM" id="Phobius"/>
    </source>
</evidence>
<dbReference type="PANTHER" id="PTHR43099">
    <property type="entry name" value="UPF0053 PROTEIN YRKA"/>
    <property type="match status" value="1"/>
</dbReference>
<dbReference type="CDD" id="cd04590">
    <property type="entry name" value="CBS_pair_CorC_HlyC_assoc"/>
    <property type="match status" value="1"/>
</dbReference>
<dbReference type="PROSITE" id="PS51371">
    <property type="entry name" value="CBS"/>
    <property type="match status" value="2"/>
</dbReference>
<evidence type="ECO:0008006" key="16">
    <source>
        <dbReference type="Google" id="ProtNLM"/>
    </source>
</evidence>
<dbReference type="SUPFAM" id="SSF56176">
    <property type="entry name" value="FAD-binding/transporter-associated domain-like"/>
    <property type="match status" value="1"/>
</dbReference>
<evidence type="ECO:0000256" key="8">
    <source>
        <dbReference type="ARBA" id="ARBA00023136"/>
    </source>
</evidence>
<evidence type="ECO:0000256" key="2">
    <source>
        <dbReference type="ARBA" id="ARBA00006337"/>
    </source>
</evidence>
<dbReference type="Proteomes" id="UP000002508">
    <property type="component" value="Chromosome"/>
</dbReference>
<accession>B8G6A7</accession>
<evidence type="ECO:0000256" key="3">
    <source>
        <dbReference type="ARBA" id="ARBA00022475"/>
    </source>
</evidence>
<evidence type="ECO:0000259" key="12">
    <source>
        <dbReference type="PROSITE" id="PS51371"/>
    </source>
</evidence>
<feature type="domain" description="CBS" evidence="12">
    <location>
        <begin position="216"/>
        <end position="277"/>
    </location>
</feature>
<dbReference type="PANTHER" id="PTHR43099:SF2">
    <property type="entry name" value="UPF0053 PROTEIN YRKA"/>
    <property type="match status" value="1"/>
</dbReference>
<dbReference type="eggNOG" id="COG1253">
    <property type="taxonomic scope" value="Bacteria"/>
</dbReference>
<dbReference type="InterPro" id="IPR036318">
    <property type="entry name" value="FAD-bd_PCMH-like_sf"/>
</dbReference>
<dbReference type="Pfam" id="PF03471">
    <property type="entry name" value="CorC_HlyC"/>
    <property type="match status" value="1"/>
</dbReference>
<name>B8G6A7_CHLAD</name>
<evidence type="ECO:0000256" key="1">
    <source>
        <dbReference type="ARBA" id="ARBA00004651"/>
    </source>
</evidence>
<dbReference type="InterPro" id="IPR051676">
    <property type="entry name" value="UPF0053_domain"/>
</dbReference>
<dbReference type="FunFam" id="3.10.580.10:FF:000002">
    <property type="entry name" value="Magnesium/cobalt efflux protein CorC"/>
    <property type="match status" value="1"/>
</dbReference>